<comment type="caution">
    <text evidence="6">The sequence shown here is derived from an EMBL/GenBank/DDBJ whole genome shotgun (WGS) entry which is preliminary data.</text>
</comment>
<evidence type="ECO:0000256" key="1">
    <source>
        <dbReference type="ARBA" id="ARBA00022723"/>
    </source>
</evidence>
<dbReference type="EMBL" id="PQIB02000018">
    <property type="protein sequence ID" value="RLM54460.1"/>
    <property type="molecule type" value="Genomic_DNA"/>
</dbReference>
<feature type="domain" description="Fe2OG dioxygenase" evidence="5">
    <location>
        <begin position="139"/>
        <end position="235"/>
    </location>
</feature>
<dbReference type="InterPro" id="IPR005123">
    <property type="entry name" value="Oxoglu/Fe-dep_dioxygenase_dom"/>
</dbReference>
<evidence type="ECO:0000313" key="6">
    <source>
        <dbReference type="EMBL" id="RLM54460.1"/>
    </source>
</evidence>
<reference evidence="7" key="1">
    <citation type="journal article" date="2019" name="Nat. Commun.">
        <title>The genome of broomcorn millet.</title>
        <authorList>
            <person name="Zou C."/>
            <person name="Miki D."/>
            <person name="Li D."/>
            <person name="Tang Q."/>
            <person name="Xiao L."/>
            <person name="Rajput S."/>
            <person name="Deng P."/>
            <person name="Jia W."/>
            <person name="Huang R."/>
            <person name="Zhang M."/>
            <person name="Sun Y."/>
            <person name="Hu J."/>
            <person name="Fu X."/>
            <person name="Schnable P.S."/>
            <person name="Li F."/>
            <person name="Zhang H."/>
            <person name="Feng B."/>
            <person name="Zhu X."/>
            <person name="Liu R."/>
            <person name="Schnable J.C."/>
            <person name="Zhu J.-K."/>
            <person name="Zhang H."/>
        </authorList>
    </citation>
    <scope>NUCLEOTIDE SEQUENCE [LARGE SCALE GENOMIC DNA]</scope>
</reference>
<dbReference type="Gene3D" id="2.60.120.330">
    <property type="entry name" value="B-lactam Antibiotic, Isopenicillin N Synthase, Chain"/>
    <property type="match status" value="2"/>
</dbReference>
<sequence>MAEDEEAWRVPTLVQELAAAGQDQPPSRYVRHERERRPGLAGGTLVGDAADMPEPVPVIDLRRLLSCAAEGAQEAGMLRSALQSWGMFLEKQKCSNLVDGKRFQVEGYGNDQVKAQDQILDWSDRLNLKVEPQDETSRTFHQQGLPCPRPDLVLGFKPHSDDGVLATLLVDSDLCALQVLRDGMWYNVPTKPQALLINVGDFMEVICNGMFRSPVHRVVASAAKERISLAMFYGLDPEHEIKPAAGLLRDDQPALYKVRAASESVVGLEEQPGATRRHTIGLCGVRAGRQRFGAAGEGTPPRATPAKAAYRLLAAPPPLGGPLRSRFDAAAAYLQDPTPVKYHYWLEMEGVSAVPDLVVESHESMSTDQLSRSSKKWAKVWEHVESEVVDEIEKAICKYYRAQLSSIAGKGTSHLNRHIGYHCSQITWEDRDRFLAILKTKSSDGDLLVFDPIVFRALVAKYFISVEIAFQKAEDPCWKER</sequence>
<dbReference type="STRING" id="4540.A0A3L6PAH4"/>
<dbReference type="InterPro" id="IPR044861">
    <property type="entry name" value="IPNS-like_FE2OG_OXY"/>
</dbReference>
<evidence type="ECO:0000256" key="2">
    <source>
        <dbReference type="ARBA" id="ARBA00023004"/>
    </source>
</evidence>
<dbReference type="AlphaFoldDB" id="A0A3L6PAH4"/>
<dbReference type="PROSITE" id="PS51471">
    <property type="entry name" value="FE2OG_OXY"/>
    <property type="match status" value="1"/>
</dbReference>
<dbReference type="Pfam" id="PF03171">
    <property type="entry name" value="2OG-FeII_Oxy"/>
    <property type="match status" value="1"/>
</dbReference>
<dbReference type="SUPFAM" id="SSF51197">
    <property type="entry name" value="Clavaminate synthase-like"/>
    <property type="match status" value="1"/>
</dbReference>
<evidence type="ECO:0000256" key="4">
    <source>
        <dbReference type="SAM" id="MobiDB-lite"/>
    </source>
</evidence>
<dbReference type="OrthoDB" id="288590at2759"/>
<feature type="region of interest" description="Disordered" evidence="4">
    <location>
        <begin position="18"/>
        <end position="48"/>
    </location>
</feature>
<dbReference type="GO" id="GO:0016491">
    <property type="term" value="F:oxidoreductase activity"/>
    <property type="evidence" value="ECO:0007669"/>
    <property type="project" value="UniProtKB-KW"/>
</dbReference>
<accession>A0A3L6PAH4</accession>
<keyword evidence="1 3" id="KW-0479">Metal-binding</keyword>
<evidence type="ECO:0000256" key="3">
    <source>
        <dbReference type="RuleBase" id="RU003682"/>
    </source>
</evidence>
<dbReference type="PANTHER" id="PTHR47991">
    <property type="entry name" value="OXOGLUTARATE/IRON-DEPENDENT DIOXYGENASE"/>
    <property type="match status" value="1"/>
</dbReference>
<dbReference type="GO" id="GO:0046872">
    <property type="term" value="F:metal ion binding"/>
    <property type="evidence" value="ECO:0007669"/>
    <property type="project" value="UniProtKB-KW"/>
</dbReference>
<dbReference type="InterPro" id="IPR027443">
    <property type="entry name" value="IPNS-like_sf"/>
</dbReference>
<dbReference type="InterPro" id="IPR050295">
    <property type="entry name" value="Plant_2OG-oxidoreductases"/>
</dbReference>
<dbReference type="Proteomes" id="UP000275267">
    <property type="component" value="Unassembled WGS sequence"/>
</dbReference>
<dbReference type="SMART" id="SM00614">
    <property type="entry name" value="ZnF_BED"/>
    <property type="match status" value="1"/>
</dbReference>
<proteinExistence type="inferred from homology"/>
<comment type="similarity">
    <text evidence="3">Belongs to the iron/ascorbate-dependent oxidoreductase family.</text>
</comment>
<keyword evidence="3" id="KW-0560">Oxidoreductase</keyword>
<keyword evidence="2 3" id="KW-0408">Iron</keyword>
<keyword evidence="7" id="KW-1185">Reference proteome</keyword>
<evidence type="ECO:0000259" key="5">
    <source>
        <dbReference type="PROSITE" id="PS51471"/>
    </source>
</evidence>
<gene>
    <name evidence="6" type="ORF">C2845_PM10G04240</name>
</gene>
<organism evidence="6 7">
    <name type="scientific">Panicum miliaceum</name>
    <name type="common">Proso millet</name>
    <name type="synonym">Broomcorn millet</name>
    <dbReference type="NCBI Taxonomy" id="4540"/>
    <lineage>
        <taxon>Eukaryota</taxon>
        <taxon>Viridiplantae</taxon>
        <taxon>Streptophyta</taxon>
        <taxon>Embryophyta</taxon>
        <taxon>Tracheophyta</taxon>
        <taxon>Spermatophyta</taxon>
        <taxon>Magnoliopsida</taxon>
        <taxon>Liliopsida</taxon>
        <taxon>Poales</taxon>
        <taxon>Poaceae</taxon>
        <taxon>PACMAD clade</taxon>
        <taxon>Panicoideae</taxon>
        <taxon>Panicodae</taxon>
        <taxon>Paniceae</taxon>
        <taxon>Panicinae</taxon>
        <taxon>Panicum</taxon>
        <taxon>Panicum sect. Panicum</taxon>
    </lineage>
</organism>
<evidence type="ECO:0000313" key="7">
    <source>
        <dbReference type="Proteomes" id="UP000275267"/>
    </source>
</evidence>
<protein>
    <recommendedName>
        <fullName evidence="5">Fe2OG dioxygenase domain-containing protein</fullName>
    </recommendedName>
</protein>
<name>A0A3L6PAH4_PANMI</name>